<dbReference type="InterPro" id="IPR006963">
    <property type="entry name" value="Mopterin_OxRdtase_4Fe-4S_dom"/>
</dbReference>
<dbReference type="GO" id="GO:0042128">
    <property type="term" value="P:nitrate assimilation"/>
    <property type="evidence" value="ECO:0007669"/>
    <property type="project" value="UniProtKB-KW"/>
</dbReference>
<dbReference type="PANTHER" id="PTHR43105">
    <property type="entry name" value="RESPIRATORY NITRATE REDUCTASE"/>
    <property type="match status" value="1"/>
</dbReference>
<evidence type="ECO:0000256" key="2">
    <source>
        <dbReference type="ARBA" id="ARBA00001966"/>
    </source>
</evidence>
<keyword evidence="4" id="KW-0004">4Fe-4S</keyword>
<dbReference type="GO" id="GO:0045333">
    <property type="term" value="P:cellular respiration"/>
    <property type="evidence" value="ECO:0007669"/>
    <property type="project" value="UniProtKB-ARBA"/>
</dbReference>
<evidence type="ECO:0000256" key="6">
    <source>
        <dbReference type="ARBA" id="ARBA00022723"/>
    </source>
</evidence>
<evidence type="ECO:0000256" key="7">
    <source>
        <dbReference type="ARBA" id="ARBA00022729"/>
    </source>
</evidence>
<dbReference type="GO" id="GO:0046872">
    <property type="term" value="F:metal ion binding"/>
    <property type="evidence" value="ECO:0007669"/>
    <property type="project" value="UniProtKB-KW"/>
</dbReference>
<dbReference type="SMART" id="SM00926">
    <property type="entry name" value="Molybdop_Fe4S4"/>
    <property type="match status" value="1"/>
</dbReference>
<evidence type="ECO:0000256" key="4">
    <source>
        <dbReference type="ARBA" id="ARBA00022485"/>
    </source>
</evidence>
<evidence type="ECO:0000256" key="13">
    <source>
        <dbReference type="ARBA" id="ARBA00023063"/>
    </source>
</evidence>
<comment type="similarity">
    <text evidence="3">Belongs to the prokaryotic molybdopterin-containing oxidoreductase family. NasA/NapA/NarB subfamily.</text>
</comment>
<gene>
    <name evidence="18" type="ORF">DIZ80_07075</name>
</gene>
<dbReference type="InterPro" id="IPR041957">
    <property type="entry name" value="CT_Nitrate-R-NapA-like"/>
</dbReference>
<dbReference type="InterPro" id="IPR007419">
    <property type="entry name" value="BFD-like_2Fe2S-bd_dom"/>
</dbReference>
<evidence type="ECO:0000256" key="5">
    <source>
        <dbReference type="ARBA" id="ARBA00022505"/>
    </source>
</evidence>
<proteinExistence type="inferred from homology"/>
<keyword evidence="9" id="KW-0813">Transport</keyword>
<reference evidence="18 19" key="1">
    <citation type="journal article" date="2018" name="ISME J.">
        <title>Endosymbiont genomes yield clues of tubeworm success.</title>
        <authorList>
            <person name="Li Y."/>
            <person name="Liles M.R."/>
            <person name="Halanych K.M."/>
        </authorList>
    </citation>
    <scope>NUCLEOTIDE SEQUENCE [LARGE SCALE GENOMIC DNA]</scope>
    <source>
        <strain evidence="18">A1464</strain>
    </source>
</reference>
<evidence type="ECO:0000259" key="17">
    <source>
        <dbReference type="PROSITE" id="PS51669"/>
    </source>
</evidence>
<dbReference type="InterPro" id="IPR050123">
    <property type="entry name" value="Prok_molybdopt-oxidoreductase"/>
</dbReference>
<dbReference type="Gene3D" id="3.40.228.10">
    <property type="entry name" value="Dimethylsulfoxide Reductase, domain 2"/>
    <property type="match status" value="1"/>
</dbReference>
<sequence length="891" mass="98984">MSIKVENEVELTKTTCPYCGVGCGIVVSKDQNEYKVRGNPDHPSNLGRICSKGAALADTLDDEGRMLQPQINGMEVPWDDALELIAQRFQYSIDKFGRDSVAMYVSGQLLTEDYYVANKLMKGFIGNANIDTNSRLCMSSVVAAQKRAYGSDSVPCSYEDLERTNLIVIVGSNTAWCHPVIFQRIRQAKKDNPGLQVVIIDPRKTASCDIADIHLAINSGKDPVLFNGLLSYLNDQGEINKLFTDNCVDGLESTLESAYESSGDIDEVAKICGLSKEQIEDFYALFARKEKVVTLFSQGINQSSSGTDKINAIINCHLLSGRIGRPGMGAFSLTGQPNAMGGREVGGLCNQLTAHMDLENASHRELVQQHWQSPFIADKAGYKAVDLFDAILDDKIKALWVIGTNPAVSMPDNNRVREALSHCEFLVVQDCMQSTDTTDLGHVLLPASTWGERDGMVTNSERRLSRQRSFRDAPGEALPDWKVISLVAGKMGFESEFNYESPLEIFKEFAALSGKENNGTRDFDISLYSDLDEKGYEQFIPTQWPVTFNQLNGTKRLFENGRFFTDSGKARMIPVIPQGPANPVTEQYPLILNSGRIRDQWHTMTRTGKSPKLSTHISEAYIQIHPEDAGKYNIVAENLVNVSSRWGEVTVRACISDEVPEGMVFMPMHWNDQYASNAVTGKLVNPDRDPYSGQPEFKHTPVSIKAAKKSWYGFLLSRRQLDLSTQDYWNLNKGHHLWRYEIAGNDTPDNWAENARNLLCAHEENVSWMEYFDPSAKRYRAARIVGESLESCIFISPDQHLPNRDWLMALFDKQSLNDKEKAFLLSGRPGEAGDDAGASVCACFGVGRNTILKAIKEDKLDSIDAIGKALQAGTNCGSCIPELTALLNEKS</sequence>
<dbReference type="CDD" id="cd02791">
    <property type="entry name" value="MopB_CT_Nitrate-R-NapA-like"/>
    <property type="match status" value="1"/>
</dbReference>
<keyword evidence="6" id="KW-0479">Metal-binding</keyword>
<dbReference type="InterPro" id="IPR009010">
    <property type="entry name" value="Asp_de-COase-like_dom_sf"/>
</dbReference>
<dbReference type="GO" id="GO:0050140">
    <property type="term" value="F:nitrate reductase (cytochrome) activity"/>
    <property type="evidence" value="ECO:0007669"/>
    <property type="project" value="UniProtKB-EC"/>
</dbReference>
<dbReference type="CDD" id="cd02754">
    <property type="entry name" value="MopB_Nitrate-R-NapA-like"/>
    <property type="match status" value="1"/>
</dbReference>
<comment type="catalytic activity">
    <reaction evidence="14">
        <text>2 Fe(II)-[cytochrome] + nitrate + 2 H(+) = 2 Fe(III)-[cytochrome] + nitrite + H2O</text>
        <dbReference type="Rhea" id="RHEA:12909"/>
        <dbReference type="Rhea" id="RHEA-COMP:11777"/>
        <dbReference type="Rhea" id="RHEA-COMP:11778"/>
        <dbReference type="ChEBI" id="CHEBI:15377"/>
        <dbReference type="ChEBI" id="CHEBI:15378"/>
        <dbReference type="ChEBI" id="CHEBI:16301"/>
        <dbReference type="ChEBI" id="CHEBI:17632"/>
        <dbReference type="ChEBI" id="CHEBI:29033"/>
        <dbReference type="ChEBI" id="CHEBI:29034"/>
        <dbReference type="EC" id="1.9.6.1"/>
    </reaction>
</comment>
<organism evidence="18 19">
    <name type="scientific">endosymbiont of Galathealinum brachiosum</name>
    <dbReference type="NCBI Taxonomy" id="2200906"/>
    <lineage>
        <taxon>Bacteria</taxon>
        <taxon>Pseudomonadati</taxon>
        <taxon>Pseudomonadota</taxon>
        <taxon>Gammaproteobacteria</taxon>
        <taxon>sulfur-oxidizing symbionts</taxon>
    </lineage>
</organism>
<name>A0A370DG81_9GAMM</name>
<keyword evidence="13" id="KW-0534">Nitrate assimilation</keyword>
<evidence type="ECO:0000313" key="18">
    <source>
        <dbReference type="EMBL" id="RDH83891.1"/>
    </source>
</evidence>
<protein>
    <recommendedName>
        <fullName evidence="16">nitrate reductase (cytochrome)</fullName>
        <ecNumber evidence="16">1.9.6.1</ecNumber>
    </recommendedName>
</protein>
<dbReference type="InterPro" id="IPR006657">
    <property type="entry name" value="MoPterin_dinucl-bd_dom"/>
</dbReference>
<dbReference type="InterPro" id="IPR027467">
    <property type="entry name" value="MopterinOxRdtase_cofactor_BS"/>
</dbReference>
<dbReference type="Gene3D" id="2.40.40.20">
    <property type="match status" value="1"/>
</dbReference>
<dbReference type="Proteomes" id="UP000254266">
    <property type="component" value="Unassembled WGS sequence"/>
</dbReference>
<dbReference type="Gene3D" id="3.40.50.740">
    <property type="match status" value="1"/>
</dbReference>
<dbReference type="Pfam" id="PF04879">
    <property type="entry name" value="Molybdop_Fe4S4"/>
    <property type="match status" value="1"/>
</dbReference>
<dbReference type="PANTHER" id="PTHR43105:SF9">
    <property type="entry name" value="NADPH-FE(3+) OXIDOREDUCTASE SUBUNIT ALPHA"/>
    <property type="match status" value="1"/>
</dbReference>
<dbReference type="GO" id="GO:0043546">
    <property type="term" value="F:molybdopterin cofactor binding"/>
    <property type="evidence" value="ECO:0007669"/>
    <property type="project" value="InterPro"/>
</dbReference>
<keyword evidence="11" id="KW-0408">Iron</keyword>
<evidence type="ECO:0000256" key="3">
    <source>
        <dbReference type="ARBA" id="ARBA00008747"/>
    </source>
</evidence>
<dbReference type="AlphaFoldDB" id="A0A370DG81"/>
<dbReference type="SUPFAM" id="SSF50692">
    <property type="entry name" value="ADC-like"/>
    <property type="match status" value="1"/>
</dbReference>
<evidence type="ECO:0000256" key="16">
    <source>
        <dbReference type="ARBA" id="ARBA00067026"/>
    </source>
</evidence>
<dbReference type="Gene3D" id="2.20.25.90">
    <property type="entry name" value="ADC-like domains"/>
    <property type="match status" value="1"/>
</dbReference>
<keyword evidence="10" id="KW-0560">Oxidoreductase</keyword>
<dbReference type="EC" id="1.9.6.1" evidence="16"/>
<evidence type="ECO:0000256" key="11">
    <source>
        <dbReference type="ARBA" id="ARBA00023004"/>
    </source>
</evidence>
<comment type="cofactor">
    <cofactor evidence="2">
        <name>[4Fe-4S] cluster</name>
        <dbReference type="ChEBI" id="CHEBI:49883"/>
    </cofactor>
</comment>
<dbReference type="GO" id="GO:0016020">
    <property type="term" value="C:membrane"/>
    <property type="evidence" value="ECO:0007669"/>
    <property type="project" value="TreeGrafter"/>
</dbReference>
<comment type="caution">
    <text evidence="18">The sequence shown here is derived from an EMBL/GenBank/DDBJ whole genome shotgun (WGS) entry which is preliminary data.</text>
</comment>
<dbReference type="GO" id="GO:1990204">
    <property type="term" value="C:oxidoreductase complex"/>
    <property type="evidence" value="ECO:0007669"/>
    <property type="project" value="UniProtKB-ARBA"/>
</dbReference>
<evidence type="ECO:0000256" key="15">
    <source>
        <dbReference type="ARBA" id="ARBA00055000"/>
    </source>
</evidence>
<keyword evidence="5" id="KW-0500">Molybdenum</keyword>
<dbReference type="Gene3D" id="1.10.10.1100">
    <property type="entry name" value="BFD-like [2Fe-2S]-binding domain"/>
    <property type="match status" value="1"/>
</dbReference>
<evidence type="ECO:0000256" key="1">
    <source>
        <dbReference type="ARBA" id="ARBA00001942"/>
    </source>
</evidence>
<evidence type="ECO:0000256" key="8">
    <source>
        <dbReference type="ARBA" id="ARBA00022764"/>
    </source>
</evidence>
<dbReference type="FunFam" id="2.40.40.20:FF:000005">
    <property type="entry name" value="Periplasmic nitrate reductase"/>
    <property type="match status" value="1"/>
</dbReference>
<dbReference type="Pfam" id="PF01568">
    <property type="entry name" value="Molydop_binding"/>
    <property type="match status" value="1"/>
</dbReference>
<comment type="cofactor">
    <cofactor evidence="1">
        <name>Mo-bis(molybdopterin guanine dinucleotide)</name>
        <dbReference type="ChEBI" id="CHEBI:60539"/>
    </cofactor>
</comment>
<evidence type="ECO:0000256" key="9">
    <source>
        <dbReference type="ARBA" id="ARBA00022982"/>
    </source>
</evidence>
<keyword evidence="9" id="KW-0249">Electron transport</keyword>
<dbReference type="SUPFAM" id="SSF53706">
    <property type="entry name" value="Formate dehydrogenase/DMSO reductase, domains 1-3"/>
    <property type="match status" value="1"/>
</dbReference>
<keyword evidence="8" id="KW-0574">Periplasm</keyword>
<evidence type="ECO:0000256" key="10">
    <source>
        <dbReference type="ARBA" id="ARBA00023002"/>
    </source>
</evidence>
<evidence type="ECO:0000313" key="19">
    <source>
        <dbReference type="Proteomes" id="UP000254266"/>
    </source>
</evidence>
<dbReference type="Pfam" id="PF04324">
    <property type="entry name" value="Fer2_BFD"/>
    <property type="match status" value="1"/>
</dbReference>
<comment type="function">
    <text evidence="15">Catalytic subunit of the periplasmic nitrate reductase complex NapAB. Receives electrons from NapB and catalyzes the reduction of nitrate to nitrite.</text>
</comment>
<keyword evidence="12" id="KW-0411">Iron-sulfur</keyword>
<keyword evidence="7" id="KW-0732">Signal</keyword>
<dbReference type="InterPro" id="IPR006656">
    <property type="entry name" value="Mopterin_OxRdtase"/>
</dbReference>
<keyword evidence="19" id="KW-1185">Reference proteome</keyword>
<evidence type="ECO:0000256" key="14">
    <source>
        <dbReference type="ARBA" id="ARBA00052176"/>
    </source>
</evidence>
<feature type="domain" description="4Fe-4S Mo/W bis-MGD-type" evidence="17">
    <location>
        <begin position="9"/>
        <end position="64"/>
    </location>
</feature>
<dbReference type="EMBL" id="QFXC01000008">
    <property type="protein sequence ID" value="RDH83891.1"/>
    <property type="molecule type" value="Genomic_DNA"/>
</dbReference>
<dbReference type="Pfam" id="PF00384">
    <property type="entry name" value="Molybdopterin"/>
    <property type="match status" value="1"/>
</dbReference>
<accession>A0A370DG81</accession>
<dbReference type="GO" id="GO:0051539">
    <property type="term" value="F:4 iron, 4 sulfur cluster binding"/>
    <property type="evidence" value="ECO:0007669"/>
    <property type="project" value="UniProtKB-KW"/>
</dbReference>
<dbReference type="PROSITE" id="PS00551">
    <property type="entry name" value="MOLYBDOPTERIN_PROK_1"/>
    <property type="match status" value="1"/>
</dbReference>
<evidence type="ECO:0000256" key="12">
    <source>
        <dbReference type="ARBA" id="ARBA00023014"/>
    </source>
</evidence>
<dbReference type="PROSITE" id="PS51669">
    <property type="entry name" value="4FE4S_MOW_BIS_MGD"/>
    <property type="match status" value="1"/>
</dbReference>
<dbReference type="InterPro" id="IPR041854">
    <property type="entry name" value="BFD-like_2Fe2S-bd_dom_sf"/>
</dbReference>